<dbReference type="InterPro" id="IPR049450">
    <property type="entry name" value="ACOT8-like_C"/>
</dbReference>
<sequence length="264" mass="28054">MTITHPGAYFERVGPARFHPTPHAGGAWGDAEIHFSPLGGLIVHAIEQYVAEHHGDGLQLSRISFDILGFLAAEECEISVETIRPGRTIRLIEATAVIAGRVAVRARAWYLAAFDTASVAGGSDDRLPSPDGLPSVPLTSVWPGGYVASVDVRAAGPAHPGRGKVWLSSETALVAGDDVGALASWLMLIDTANGVAVRRPPQEWMFPNVDLTIHLHRQPEGRWVGMDTTVTFGPTGQGVTATVLHDLSGPVGYAQQSLTLRPLP</sequence>
<feature type="domain" description="Acyl-CoA thioesterase-like N-terminal HotDog" evidence="1">
    <location>
        <begin position="27"/>
        <end position="110"/>
    </location>
</feature>
<proteinExistence type="predicted"/>
<dbReference type="Proteomes" id="UP001142372">
    <property type="component" value="Unassembled WGS sequence"/>
</dbReference>
<organism evidence="3 4">
    <name type="scientific">Leifsonia poae</name>
    <dbReference type="NCBI Taxonomy" id="110933"/>
    <lineage>
        <taxon>Bacteria</taxon>
        <taxon>Bacillati</taxon>
        <taxon>Actinomycetota</taxon>
        <taxon>Actinomycetes</taxon>
        <taxon>Micrococcales</taxon>
        <taxon>Microbacteriaceae</taxon>
        <taxon>Leifsonia</taxon>
    </lineage>
</organism>
<dbReference type="AlphaFoldDB" id="A0A9W6H7L7"/>
<reference evidence="3" key="2">
    <citation type="submission" date="2023-01" db="EMBL/GenBank/DDBJ databases">
        <authorList>
            <person name="Sun Q."/>
            <person name="Evtushenko L."/>
        </authorList>
    </citation>
    <scope>NUCLEOTIDE SEQUENCE</scope>
    <source>
        <strain evidence="3">VKM Ac-1401</strain>
    </source>
</reference>
<evidence type="ECO:0000313" key="4">
    <source>
        <dbReference type="Proteomes" id="UP001142372"/>
    </source>
</evidence>
<dbReference type="SUPFAM" id="SSF54637">
    <property type="entry name" value="Thioesterase/thiol ester dehydrase-isomerase"/>
    <property type="match status" value="1"/>
</dbReference>
<protein>
    <submittedName>
        <fullName evidence="3">Thioesterase</fullName>
    </submittedName>
</protein>
<dbReference type="EMBL" id="BSEN01000003">
    <property type="protein sequence ID" value="GLJ75440.1"/>
    <property type="molecule type" value="Genomic_DNA"/>
</dbReference>
<dbReference type="Pfam" id="PF13622">
    <property type="entry name" value="4HBT_3"/>
    <property type="match status" value="1"/>
</dbReference>
<feature type="domain" description="Acyl-CoA thioesterase-like C-terminal" evidence="2">
    <location>
        <begin position="130"/>
        <end position="259"/>
    </location>
</feature>
<evidence type="ECO:0000313" key="3">
    <source>
        <dbReference type="EMBL" id="GLJ75440.1"/>
    </source>
</evidence>
<gene>
    <name evidence="3" type="ORF">GCM10017584_10140</name>
</gene>
<dbReference type="Gene3D" id="2.40.160.210">
    <property type="entry name" value="Acyl-CoA thioesterase, double hotdog domain"/>
    <property type="match status" value="1"/>
</dbReference>
<comment type="caution">
    <text evidence="3">The sequence shown here is derived from an EMBL/GenBank/DDBJ whole genome shotgun (WGS) entry which is preliminary data.</text>
</comment>
<evidence type="ECO:0000259" key="2">
    <source>
        <dbReference type="Pfam" id="PF20789"/>
    </source>
</evidence>
<dbReference type="RefSeq" id="WP_271176121.1">
    <property type="nucleotide sequence ID" value="NZ_BAAAJO010000001.1"/>
</dbReference>
<dbReference type="InterPro" id="IPR029069">
    <property type="entry name" value="HotDog_dom_sf"/>
</dbReference>
<dbReference type="Pfam" id="PF20789">
    <property type="entry name" value="4HBT_3C"/>
    <property type="match status" value="1"/>
</dbReference>
<reference evidence="3" key="1">
    <citation type="journal article" date="2014" name="Int. J. Syst. Evol. Microbiol.">
        <title>Complete genome sequence of Corynebacterium casei LMG S-19264T (=DSM 44701T), isolated from a smear-ripened cheese.</title>
        <authorList>
            <consortium name="US DOE Joint Genome Institute (JGI-PGF)"/>
            <person name="Walter F."/>
            <person name="Albersmeier A."/>
            <person name="Kalinowski J."/>
            <person name="Ruckert C."/>
        </authorList>
    </citation>
    <scope>NUCLEOTIDE SEQUENCE</scope>
    <source>
        <strain evidence="3">VKM Ac-1401</strain>
    </source>
</reference>
<dbReference type="InterPro" id="IPR042171">
    <property type="entry name" value="Acyl-CoA_hotdog"/>
</dbReference>
<name>A0A9W6H7L7_9MICO</name>
<keyword evidence="4" id="KW-1185">Reference proteome</keyword>
<accession>A0A9W6H7L7</accession>
<dbReference type="InterPro" id="IPR049449">
    <property type="entry name" value="TesB_ACOT8-like_N"/>
</dbReference>
<evidence type="ECO:0000259" key="1">
    <source>
        <dbReference type="Pfam" id="PF13622"/>
    </source>
</evidence>